<dbReference type="SMART" id="SM00342">
    <property type="entry name" value="HTH_ARAC"/>
    <property type="match status" value="1"/>
</dbReference>
<dbReference type="RefSeq" id="WP_261516774.1">
    <property type="nucleotide sequence ID" value="NZ_JAODNV010000019.1"/>
</dbReference>
<evidence type="ECO:0000313" key="5">
    <source>
        <dbReference type="EMBL" id="MCT8991834.1"/>
    </source>
</evidence>
<dbReference type="Pfam" id="PF12833">
    <property type="entry name" value="HTH_18"/>
    <property type="match status" value="1"/>
</dbReference>
<keyword evidence="3" id="KW-0804">Transcription</keyword>
<dbReference type="GO" id="GO:0043565">
    <property type="term" value="F:sequence-specific DNA binding"/>
    <property type="evidence" value="ECO:0007669"/>
    <property type="project" value="InterPro"/>
</dbReference>
<dbReference type="InterPro" id="IPR018060">
    <property type="entry name" value="HTH_AraC"/>
</dbReference>
<dbReference type="AlphaFoldDB" id="A0A9X3B0Q4"/>
<dbReference type="PROSITE" id="PS01124">
    <property type="entry name" value="HTH_ARAC_FAMILY_2"/>
    <property type="match status" value="1"/>
</dbReference>
<dbReference type="PANTHER" id="PTHR46796">
    <property type="entry name" value="HTH-TYPE TRANSCRIPTIONAL ACTIVATOR RHAS-RELATED"/>
    <property type="match status" value="1"/>
</dbReference>
<dbReference type="InterPro" id="IPR009057">
    <property type="entry name" value="Homeodomain-like_sf"/>
</dbReference>
<dbReference type="GO" id="GO:0003700">
    <property type="term" value="F:DNA-binding transcription factor activity"/>
    <property type="evidence" value="ECO:0007669"/>
    <property type="project" value="InterPro"/>
</dbReference>
<evidence type="ECO:0000259" key="4">
    <source>
        <dbReference type="PROSITE" id="PS01124"/>
    </source>
</evidence>
<dbReference type="Gene3D" id="1.10.10.60">
    <property type="entry name" value="Homeodomain-like"/>
    <property type="match status" value="1"/>
</dbReference>
<proteinExistence type="predicted"/>
<feature type="domain" description="HTH araC/xylS-type" evidence="4">
    <location>
        <begin position="140"/>
        <end position="238"/>
    </location>
</feature>
<name>A0A9X3B0Q4_9HYPH</name>
<evidence type="ECO:0000256" key="1">
    <source>
        <dbReference type="ARBA" id="ARBA00023015"/>
    </source>
</evidence>
<protein>
    <submittedName>
        <fullName evidence="5">AraC family transcriptional regulator</fullName>
    </submittedName>
</protein>
<accession>A0A9X3B0Q4</accession>
<dbReference type="EMBL" id="JAODNV010000019">
    <property type="protein sequence ID" value="MCT8991834.1"/>
    <property type="molecule type" value="Genomic_DNA"/>
</dbReference>
<dbReference type="InterPro" id="IPR050204">
    <property type="entry name" value="AraC_XylS_family_regulators"/>
</dbReference>
<evidence type="ECO:0000313" key="6">
    <source>
        <dbReference type="Proteomes" id="UP001149009"/>
    </source>
</evidence>
<keyword evidence="6" id="KW-1185">Reference proteome</keyword>
<dbReference type="SUPFAM" id="SSF46689">
    <property type="entry name" value="Homeodomain-like"/>
    <property type="match status" value="2"/>
</dbReference>
<evidence type="ECO:0000256" key="2">
    <source>
        <dbReference type="ARBA" id="ARBA00023125"/>
    </source>
</evidence>
<dbReference type="Proteomes" id="UP001149009">
    <property type="component" value="Unassembled WGS sequence"/>
</dbReference>
<organism evidence="5 6">
    <name type="scientific">Chelativorans petroleitrophicus</name>
    <dbReference type="NCBI Taxonomy" id="2975484"/>
    <lineage>
        <taxon>Bacteria</taxon>
        <taxon>Pseudomonadati</taxon>
        <taxon>Pseudomonadota</taxon>
        <taxon>Alphaproteobacteria</taxon>
        <taxon>Hyphomicrobiales</taxon>
        <taxon>Phyllobacteriaceae</taxon>
        <taxon>Chelativorans</taxon>
    </lineage>
</organism>
<comment type="caution">
    <text evidence="5">The sequence shown here is derived from an EMBL/GenBank/DDBJ whole genome shotgun (WGS) entry which is preliminary data.</text>
</comment>
<gene>
    <name evidence="5" type="ORF">NYR54_16305</name>
</gene>
<keyword evidence="2" id="KW-0238">DNA-binding</keyword>
<reference evidence="5" key="1">
    <citation type="submission" date="2022-08" db="EMBL/GenBank/DDBJ databases">
        <title>Chelativorans sichuanense sp. nov., a paraffin oil-degrading bacterium isolated from a mixture of oil-based drill cuttings and paddy soil.</title>
        <authorList>
            <person name="Yu J."/>
            <person name="Liu H."/>
            <person name="Chen Q."/>
        </authorList>
    </citation>
    <scope>NUCLEOTIDE SEQUENCE</scope>
    <source>
        <strain evidence="5">SCAU 2101</strain>
    </source>
</reference>
<dbReference type="PANTHER" id="PTHR46796:SF6">
    <property type="entry name" value="ARAC SUBFAMILY"/>
    <property type="match status" value="1"/>
</dbReference>
<sequence length="240" mass="26832">MLAPSPKISAAFASDKLETFDAPLGMLVINPANVESRTIWSSTRENLVVGIRRESMLSLAEQEFDMGAAELRTVPFGTVDPTALSLAQMLRDEVARSDRANELLIDSVITIFGLHLLRKYADSRVRPTRVKGGLSEYSARRVRDFLENNFARKLSVADLAEVCDLSPGHFLQAFTKTFGEPPHKYLLNRRLDAAEKLLWETSMTISEVAYMSGFSSQSHLTSTMQRYRHVTPAQLRAPGR</sequence>
<evidence type="ECO:0000256" key="3">
    <source>
        <dbReference type="ARBA" id="ARBA00023163"/>
    </source>
</evidence>
<keyword evidence="1" id="KW-0805">Transcription regulation</keyword>